<proteinExistence type="predicted"/>
<dbReference type="SUPFAM" id="SSF56645">
    <property type="entry name" value="Acyl-CoA dehydrogenase NM domain-like"/>
    <property type="match status" value="1"/>
</dbReference>
<dbReference type="Proteomes" id="UP000236729">
    <property type="component" value="Unassembled WGS sequence"/>
</dbReference>
<dbReference type="PANTHER" id="PTHR43884:SF12">
    <property type="entry name" value="ISOVALERYL-COA DEHYDROGENASE, MITOCHONDRIAL-RELATED"/>
    <property type="match status" value="1"/>
</dbReference>
<dbReference type="RefSeq" id="WP_093357245.1">
    <property type="nucleotide sequence ID" value="NZ_FNVB01000003.1"/>
</dbReference>
<dbReference type="InterPro" id="IPR037069">
    <property type="entry name" value="AcylCoA_DH/ox_N_sf"/>
</dbReference>
<dbReference type="EMBL" id="FNVB01000003">
    <property type="protein sequence ID" value="SEG50477.1"/>
    <property type="molecule type" value="Genomic_DNA"/>
</dbReference>
<dbReference type="InterPro" id="IPR009100">
    <property type="entry name" value="AcylCoA_DH/oxidase_NM_dom_sf"/>
</dbReference>
<accession>A0A1H6AQX6</accession>
<evidence type="ECO:0000313" key="3">
    <source>
        <dbReference type="Proteomes" id="UP000199690"/>
    </source>
</evidence>
<dbReference type="GO" id="GO:0050660">
    <property type="term" value="F:flavin adenine dinucleotide binding"/>
    <property type="evidence" value="ECO:0007669"/>
    <property type="project" value="InterPro"/>
</dbReference>
<protein>
    <submittedName>
        <fullName evidence="1">Acyl-CoA dehydrogenase</fullName>
    </submittedName>
</protein>
<dbReference type="InterPro" id="IPR046373">
    <property type="entry name" value="Acyl-CoA_Oxase/DH_mid-dom_sf"/>
</dbReference>
<organism evidence="1 4">
    <name type="scientific">Saccharopolyspora kobensis</name>
    <dbReference type="NCBI Taxonomy" id="146035"/>
    <lineage>
        <taxon>Bacteria</taxon>
        <taxon>Bacillati</taxon>
        <taxon>Actinomycetota</taxon>
        <taxon>Actinomycetes</taxon>
        <taxon>Pseudonocardiales</taxon>
        <taxon>Pseudonocardiaceae</taxon>
        <taxon>Saccharopolyspora</taxon>
    </lineage>
</organism>
<dbReference type="Gene3D" id="2.40.110.10">
    <property type="entry name" value="Butyryl-CoA Dehydrogenase, subunit A, domain 2"/>
    <property type="match status" value="1"/>
</dbReference>
<dbReference type="Gene3D" id="1.10.540.10">
    <property type="entry name" value="Acyl-CoA dehydrogenase/oxidase, N-terminal domain"/>
    <property type="match status" value="1"/>
</dbReference>
<dbReference type="AlphaFoldDB" id="A0A1H6AQX6"/>
<accession>A0A1I2D6A4</accession>
<gene>
    <name evidence="1" type="ORF">SAMN02982929_02424</name>
    <name evidence="2" type="ORF">SAMN05216506_11432</name>
</gene>
<dbReference type="SMR" id="A0A1H6AQX6"/>
<dbReference type="Proteomes" id="UP000199690">
    <property type="component" value="Unassembled WGS sequence"/>
</dbReference>
<evidence type="ECO:0000313" key="2">
    <source>
        <dbReference type="EMBL" id="SFE76049.1"/>
    </source>
</evidence>
<name>A0A1H6AQX6_9PSEU</name>
<keyword evidence="3" id="KW-1185">Reference proteome</keyword>
<dbReference type="GO" id="GO:0003995">
    <property type="term" value="F:acyl-CoA dehydrogenase activity"/>
    <property type="evidence" value="ECO:0007669"/>
    <property type="project" value="TreeGrafter"/>
</dbReference>
<dbReference type="PANTHER" id="PTHR43884">
    <property type="entry name" value="ACYL-COA DEHYDROGENASE"/>
    <property type="match status" value="1"/>
</dbReference>
<dbReference type="EMBL" id="FOME01000014">
    <property type="protein sequence ID" value="SFE76049.1"/>
    <property type="molecule type" value="Genomic_DNA"/>
</dbReference>
<evidence type="ECO:0000313" key="1">
    <source>
        <dbReference type="EMBL" id="SEG50477.1"/>
    </source>
</evidence>
<sequence length="357" mass="37723">MSTVPSTPDTSLDYPGRQEVLEFFARKASEVDRGDCDIRPGLRLLGELGLLDLGAPDNADDRLATMLLVVEDVAAGCLSSGFALWAQRMVIEYLSRSSDRPAAARELPALAGGTVIGATAMAPAMRHVAGLEPVPVIATRTAGGVRLDGPIRWASNLFEEALVVVPARFGDGSGVVVQLRTGDPGVTVHSAPELLALGSTASSSISLDGVEIAADAVLSEDLTGFVRSFRPTFLLVQSAFCSGLAGVSREQSRKRLTGLNAEFGPDLADVDGRHESVRRRLFEHARDPQRASDRALLQLRLDAARVAGDATRLEAAISGGAGYVAGSATSRRLREAAFLPVQAPTEGQLRWELSRSA</sequence>
<reference evidence="3 4" key="2">
    <citation type="submission" date="2016-10" db="EMBL/GenBank/DDBJ databases">
        <authorList>
            <person name="Varghese N."/>
            <person name="Submissions S."/>
        </authorList>
    </citation>
    <scope>NUCLEOTIDE SEQUENCE [LARGE SCALE GENOMIC DNA]</scope>
    <source>
        <strain evidence="4">ATCC 20501</strain>
        <strain evidence="2 3">CGMCC 4.3529</strain>
    </source>
</reference>
<reference evidence="1" key="1">
    <citation type="submission" date="2016-10" db="EMBL/GenBank/DDBJ databases">
        <authorList>
            <person name="de Groot N.N."/>
        </authorList>
    </citation>
    <scope>NUCLEOTIDE SEQUENCE [LARGE SCALE GENOMIC DNA]</scope>
    <source>
        <strain evidence="1">ATCC 20501</strain>
    </source>
</reference>
<evidence type="ECO:0000313" key="4">
    <source>
        <dbReference type="Proteomes" id="UP000236729"/>
    </source>
</evidence>